<comment type="catalytic activity">
    <reaction evidence="5">
        <text>octadecanoyl-CoA + 2 NADPH + 2 H(+) = octadecan-1-ol + 2 NADP(+) + CoA</text>
        <dbReference type="Rhea" id="RHEA:36319"/>
        <dbReference type="ChEBI" id="CHEBI:15378"/>
        <dbReference type="ChEBI" id="CHEBI:32154"/>
        <dbReference type="ChEBI" id="CHEBI:57287"/>
        <dbReference type="ChEBI" id="CHEBI:57394"/>
        <dbReference type="ChEBI" id="CHEBI:57783"/>
        <dbReference type="ChEBI" id="CHEBI:58349"/>
        <dbReference type="EC" id="1.2.1.84"/>
    </reaction>
    <physiologicalReaction direction="left-to-right" evidence="5">
        <dbReference type="Rhea" id="RHEA:36320"/>
    </physiologicalReaction>
</comment>
<accession>H2Y508</accession>
<sequence length="359" mass="40547">MNGAMVEKITPEILGDRPNTYTLTKALAEDVICRESGNLPICIVRPSMIIPAWQEPMPGWCTNVYGPTAFFVAYGKGVLRSVIADQRIVADLIPVDLVVSGVVAAAVKTATDYKRNIRHNSVDSGKATDNAFTEDETDVSSDGESEKIVSIKRALPVYNLTTGCHNPLYISELVKLGMKWYSTYPLDPLRTPSITVTCNRALHNVILLFYQTIPAYIYDVVLLLGSKKQKMVKLNRKLTTGMDVMEYFFTNEWRWKQTNTTRLRQSLAARDQKNFNFDARSFGWSDQIRNYVIGTRKYLVKEDMGKYPEARKSVERLRMMARCIDIVAAIGIYSVLSATGVTRYLWRLLVILFSLLGLV</sequence>
<keyword evidence="3 10" id="KW-0444">Lipid biosynthesis</keyword>
<reference evidence="13" key="3">
    <citation type="submission" date="2025-09" db="UniProtKB">
        <authorList>
            <consortium name="Ensembl"/>
        </authorList>
    </citation>
    <scope>IDENTIFICATION</scope>
</reference>
<dbReference type="GO" id="GO:0102965">
    <property type="term" value="F:alcohol-forming long-chain fatty acyl-CoA reductase activity"/>
    <property type="evidence" value="ECO:0007669"/>
    <property type="project" value="UniProtKB-EC"/>
</dbReference>
<comment type="similarity">
    <text evidence="2 10">Belongs to the fatty acyl-CoA reductase family.</text>
</comment>
<dbReference type="PANTHER" id="PTHR11011">
    <property type="entry name" value="MALE STERILITY PROTEIN 2-RELATED"/>
    <property type="match status" value="1"/>
</dbReference>
<dbReference type="EC" id="1.2.1.84" evidence="10"/>
<dbReference type="Pfam" id="PF03015">
    <property type="entry name" value="Sterile"/>
    <property type="match status" value="1"/>
</dbReference>
<dbReference type="HOGENOM" id="CLU_024661_3_1_1"/>
<evidence type="ECO:0000256" key="4">
    <source>
        <dbReference type="ARBA" id="ARBA00023098"/>
    </source>
</evidence>
<evidence type="ECO:0000259" key="12">
    <source>
        <dbReference type="Pfam" id="PF07993"/>
    </source>
</evidence>
<dbReference type="PANTHER" id="PTHR11011:SF45">
    <property type="entry name" value="FATTY ACYL-COA REDUCTASE CG8306-RELATED"/>
    <property type="match status" value="1"/>
</dbReference>
<evidence type="ECO:0000256" key="1">
    <source>
        <dbReference type="ARBA" id="ARBA00004549"/>
    </source>
</evidence>
<dbReference type="Proteomes" id="UP000007875">
    <property type="component" value="Unassembled WGS sequence"/>
</dbReference>
<dbReference type="Gene3D" id="3.40.50.720">
    <property type="entry name" value="NAD(P)-binding Rossmann-like Domain"/>
    <property type="match status" value="1"/>
</dbReference>
<comment type="catalytic activity">
    <reaction evidence="6">
        <text>hexadecanoyl-CoA + 2 NADPH + 2 H(+) = hexadecan-1-ol + 2 NADP(+) + CoA</text>
        <dbReference type="Rhea" id="RHEA:36315"/>
        <dbReference type="ChEBI" id="CHEBI:15378"/>
        <dbReference type="ChEBI" id="CHEBI:16125"/>
        <dbReference type="ChEBI" id="CHEBI:57287"/>
        <dbReference type="ChEBI" id="CHEBI:57379"/>
        <dbReference type="ChEBI" id="CHEBI:57783"/>
        <dbReference type="ChEBI" id="CHEBI:58349"/>
        <dbReference type="EC" id="1.2.1.84"/>
    </reaction>
    <physiologicalReaction direction="left-to-right" evidence="6">
        <dbReference type="Rhea" id="RHEA:36316"/>
    </physiologicalReaction>
</comment>
<protein>
    <recommendedName>
        <fullName evidence="10">Fatty acyl-CoA reductase</fullName>
        <ecNumber evidence="10">1.2.1.84</ecNumber>
    </recommendedName>
</protein>
<comment type="catalytic activity">
    <reaction evidence="7">
        <text>a long-chain fatty acyl-CoA + 2 NADPH + 2 H(+) = a long-chain primary fatty alcohol + 2 NADP(+) + CoA</text>
        <dbReference type="Rhea" id="RHEA:52716"/>
        <dbReference type="ChEBI" id="CHEBI:15378"/>
        <dbReference type="ChEBI" id="CHEBI:57287"/>
        <dbReference type="ChEBI" id="CHEBI:57783"/>
        <dbReference type="ChEBI" id="CHEBI:58349"/>
        <dbReference type="ChEBI" id="CHEBI:77396"/>
        <dbReference type="ChEBI" id="CHEBI:83139"/>
        <dbReference type="EC" id="1.2.1.84"/>
    </reaction>
    <physiologicalReaction direction="left-to-right" evidence="7">
        <dbReference type="Rhea" id="RHEA:52717"/>
    </physiologicalReaction>
</comment>
<keyword evidence="10" id="KW-0521">NADP</keyword>
<dbReference type="Pfam" id="PF07993">
    <property type="entry name" value="NAD_binding_4"/>
    <property type="match status" value="1"/>
</dbReference>
<dbReference type="GO" id="GO:0080019">
    <property type="term" value="F:alcohol-forming very long-chain fatty acyl-CoA reductase activity"/>
    <property type="evidence" value="ECO:0007669"/>
    <property type="project" value="InterPro"/>
</dbReference>
<evidence type="ECO:0000256" key="8">
    <source>
        <dbReference type="ARBA" id="ARBA00049865"/>
    </source>
</evidence>
<keyword evidence="10" id="KW-0560">Oxidoreductase</keyword>
<keyword evidence="10" id="KW-0472">Membrane</keyword>
<dbReference type="CDD" id="cd09071">
    <property type="entry name" value="FAR_C"/>
    <property type="match status" value="1"/>
</dbReference>
<dbReference type="AlphaFoldDB" id="H2Y508"/>
<evidence type="ECO:0000256" key="5">
    <source>
        <dbReference type="ARBA" id="ARBA00047991"/>
    </source>
</evidence>
<dbReference type="InParanoid" id="H2Y508"/>
<evidence type="ECO:0000256" key="3">
    <source>
        <dbReference type="ARBA" id="ARBA00022516"/>
    </source>
</evidence>
<organism evidence="13 14">
    <name type="scientific">Ciona savignyi</name>
    <name type="common">Pacific transparent sea squirt</name>
    <dbReference type="NCBI Taxonomy" id="51511"/>
    <lineage>
        <taxon>Eukaryota</taxon>
        <taxon>Metazoa</taxon>
        <taxon>Chordata</taxon>
        <taxon>Tunicata</taxon>
        <taxon>Ascidiacea</taxon>
        <taxon>Phlebobranchia</taxon>
        <taxon>Cionidae</taxon>
        <taxon>Ciona</taxon>
    </lineage>
</organism>
<feature type="transmembrane region" description="Helical" evidence="10">
    <location>
        <begin position="201"/>
        <end position="224"/>
    </location>
</feature>
<comment type="catalytic activity">
    <reaction evidence="9">
        <text>eicosanoyl-CoA + 2 NADPH + 2 H(+) = eicosan-1-ol + 2 NADP(+) + CoA</text>
        <dbReference type="Rhea" id="RHEA:81727"/>
        <dbReference type="ChEBI" id="CHEBI:15378"/>
        <dbReference type="ChEBI" id="CHEBI:57287"/>
        <dbReference type="ChEBI" id="CHEBI:57380"/>
        <dbReference type="ChEBI" id="CHEBI:57783"/>
        <dbReference type="ChEBI" id="CHEBI:58349"/>
        <dbReference type="ChEBI" id="CHEBI:75627"/>
    </reaction>
    <physiologicalReaction direction="left-to-right" evidence="9">
        <dbReference type="Rhea" id="RHEA:81728"/>
    </physiologicalReaction>
</comment>
<dbReference type="OMA" id="EYMINCA"/>
<keyword evidence="4 10" id="KW-0443">Lipid metabolism</keyword>
<comment type="subcellular location">
    <subcellularLocation>
        <location evidence="1">Peroxisome membrane</location>
        <topology evidence="1">Single-pass membrane protein</topology>
    </subcellularLocation>
</comment>
<dbReference type="InterPro" id="IPR036291">
    <property type="entry name" value="NAD(P)-bd_dom_sf"/>
</dbReference>
<feature type="domain" description="Thioester reductase (TE)" evidence="12">
    <location>
        <begin position="4"/>
        <end position="100"/>
    </location>
</feature>
<evidence type="ECO:0000313" key="13">
    <source>
        <dbReference type="Ensembl" id="ENSCSAVP00000000406.1"/>
    </source>
</evidence>
<evidence type="ECO:0000256" key="6">
    <source>
        <dbReference type="ARBA" id="ARBA00048521"/>
    </source>
</evidence>
<dbReference type="SUPFAM" id="SSF51735">
    <property type="entry name" value="NAD(P)-binding Rossmann-fold domains"/>
    <property type="match status" value="1"/>
</dbReference>
<dbReference type="InterPro" id="IPR026055">
    <property type="entry name" value="FAR"/>
</dbReference>
<proteinExistence type="inferred from homology"/>
<dbReference type="InterPro" id="IPR013120">
    <property type="entry name" value="FAR_NAD-bd"/>
</dbReference>
<dbReference type="GeneTree" id="ENSGT00390000006367"/>
<comment type="catalytic activity">
    <reaction evidence="8">
        <text>18-methylnonadecanoyl-CoA + 2 NADPH + 2 H(+) = 18-methylnonadecan-1-ol + 2 NADP(+) + CoA</text>
        <dbReference type="Rhea" id="RHEA:81767"/>
        <dbReference type="ChEBI" id="CHEBI:15378"/>
        <dbReference type="ChEBI" id="CHEBI:57287"/>
        <dbReference type="ChEBI" id="CHEBI:57783"/>
        <dbReference type="ChEBI" id="CHEBI:58349"/>
        <dbReference type="ChEBI" id="CHEBI:84914"/>
        <dbReference type="ChEBI" id="CHEBI:231999"/>
    </reaction>
    <physiologicalReaction direction="left-to-right" evidence="8">
        <dbReference type="Rhea" id="RHEA:81768"/>
    </physiologicalReaction>
</comment>
<dbReference type="eggNOG" id="KOG1221">
    <property type="taxonomic scope" value="Eukaryota"/>
</dbReference>
<comment type="function">
    <text evidence="10">Catalyzes the reduction of fatty acyl-CoA to fatty alcohols.</text>
</comment>
<feature type="transmembrane region" description="Helical" evidence="10">
    <location>
        <begin position="326"/>
        <end position="346"/>
    </location>
</feature>
<dbReference type="GO" id="GO:0035336">
    <property type="term" value="P:long-chain fatty-acyl-CoA metabolic process"/>
    <property type="evidence" value="ECO:0007669"/>
    <property type="project" value="TreeGrafter"/>
</dbReference>
<evidence type="ECO:0000256" key="10">
    <source>
        <dbReference type="RuleBase" id="RU363097"/>
    </source>
</evidence>
<evidence type="ECO:0000313" key="14">
    <source>
        <dbReference type="Proteomes" id="UP000007875"/>
    </source>
</evidence>
<dbReference type="Ensembl" id="ENSCSAVT00000000411.1">
    <property type="protein sequence ID" value="ENSCSAVP00000000406.1"/>
    <property type="gene ID" value="ENSCSAVG00000000233.1"/>
</dbReference>
<keyword evidence="14" id="KW-1185">Reference proteome</keyword>
<dbReference type="InterPro" id="IPR033640">
    <property type="entry name" value="FAR_C"/>
</dbReference>
<evidence type="ECO:0000256" key="7">
    <source>
        <dbReference type="ARBA" id="ARBA00049089"/>
    </source>
</evidence>
<keyword evidence="10" id="KW-0812">Transmembrane</keyword>
<evidence type="ECO:0000259" key="11">
    <source>
        <dbReference type="Pfam" id="PF03015"/>
    </source>
</evidence>
<reference evidence="14" key="1">
    <citation type="submission" date="2003-08" db="EMBL/GenBank/DDBJ databases">
        <authorList>
            <person name="Birren B."/>
            <person name="Nusbaum C."/>
            <person name="Abebe A."/>
            <person name="Abouelleil A."/>
            <person name="Adekoya E."/>
            <person name="Ait-zahra M."/>
            <person name="Allen N."/>
            <person name="Allen T."/>
            <person name="An P."/>
            <person name="Anderson M."/>
            <person name="Anderson S."/>
            <person name="Arachchi H."/>
            <person name="Armbruster J."/>
            <person name="Bachantsang P."/>
            <person name="Baldwin J."/>
            <person name="Barry A."/>
            <person name="Bayul T."/>
            <person name="Blitshsteyn B."/>
            <person name="Bloom T."/>
            <person name="Blye J."/>
            <person name="Boguslavskiy L."/>
            <person name="Borowsky M."/>
            <person name="Boukhgalter B."/>
            <person name="Brunache A."/>
            <person name="Butler J."/>
            <person name="Calixte N."/>
            <person name="Calvo S."/>
            <person name="Camarata J."/>
            <person name="Campo K."/>
            <person name="Chang J."/>
            <person name="Cheshatsang Y."/>
            <person name="Citroen M."/>
            <person name="Collymore A."/>
            <person name="Considine T."/>
            <person name="Cook A."/>
            <person name="Cooke P."/>
            <person name="Corum B."/>
            <person name="Cuomo C."/>
            <person name="David R."/>
            <person name="Dawoe T."/>
            <person name="Degray S."/>
            <person name="Dodge S."/>
            <person name="Dooley K."/>
            <person name="Dorje P."/>
            <person name="Dorjee K."/>
            <person name="Dorris L."/>
            <person name="Duffey N."/>
            <person name="Dupes A."/>
            <person name="Elkins T."/>
            <person name="Engels R."/>
            <person name="Erickson J."/>
            <person name="Farina A."/>
            <person name="Faro S."/>
            <person name="Ferreira P."/>
            <person name="Fischer H."/>
            <person name="Fitzgerald M."/>
            <person name="Foley K."/>
            <person name="Gage D."/>
            <person name="Galagan J."/>
            <person name="Gearin G."/>
            <person name="Gnerre S."/>
            <person name="Gnirke A."/>
            <person name="Goyette A."/>
            <person name="Graham J."/>
            <person name="Grandbois E."/>
            <person name="Gyaltsen K."/>
            <person name="Hafez N."/>
            <person name="Hagopian D."/>
            <person name="Hagos B."/>
            <person name="Hall J."/>
            <person name="Hatcher B."/>
            <person name="Heller A."/>
            <person name="Higgins H."/>
            <person name="Honan T."/>
            <person name="Horn A."/>
            <person name="Houde N."/>
            <person name="Hughes L."/>
            <person name="Hulme W."/>
            <person name="Husby E."/>
            <person name="Iliev I."/>
            <person name="Jaffe D."/>
            <person name="Jones C."/>
            <person name="Kamal M."/>
            <person name="Kamat A."/>
            <person name="Kamvysselis M."/>
            <person name="Karlsson E."/>
            <person name="Kells C."/>
            <person name="Kieu A."/>
            <person name="Kisner P."/>
            <person name="Kodira C."/>
            <person name="Kulbokas E."/>
            <person name="Labutti K."/>
            <person name="Lama D."/>
            <person name="Landers T."/>
            <person name="Leger J."/>
            <person name="Levine S."/>
            <person name="Lewis D."/>
            <person name="Lewis T."/>
            <person name="Lindblad-toh K."/>
            <person name="Liu X."/>
            <person name="Lokyitsang T."/>
            <person name="Lokyitsang Y."/>
            <person name="Lucien O."/>
            <person name="Lui A."/>
            <person name="Ma L.J."/>
            <person name="Mabbitt R."/>
            <person name="Macdonald J."/>
            <person name="Maclean C."/>
            <person name="Major J."/>
            <person name="Manning J."/>
            <person name="Marabella R."/>
            <person name="Maru K."/>
            <person name="Matthews C."/>
            <person name="Mauceli E."/>
            <person name="Mccarthy M."/>
            <person name="Mcdonough S."/>
            <person name="Mcghee T."/>
            <person name="Meldrim J."/>
            <person name="Meneus L."/>
            <person name="Mesirov J."/>
            <person name="Mihalev A."/>
            <person name="Mihova T."/>
            <person name="Mikkelsen T."/>
            <person name="Mlenga V."/>
            <person name="Moru K."/>
            <person name="Mozes J."/>
            <person name="Mulrain L."/>
            <person name="Munson G."/>
            <person name="Naylor J."/>
            <person name="Newes C."/>
            <person name="Nguyen C."/>
            <person name="Nguyen N."/>
            <person name="Nguyen T."/>
            <person name="Nicol R."/>
            <person name="Nielsen C."/>
            <person name="Nizzari M."/>
            <person name="Norbu C."/>
            <person name="Norbu N."/>
            <person name="O'donnell P."/>
            <person name="Okoawo O."/>
            <person name="O'leary S."/>
            <person name="Omotosho B."/>
            <person name="O'neill K."/>
            <person name="Osman S."/>
            <person name="Parker S."/>
            <person name="Perrin D."/>
            <person name="Phunkhang P."/>
            <person name="Piqani B."/>
            <person name="Purcell S."/>
            <person name="Rachupka T."/>
            <person name="Ramasamy U."/>
            <person name="Rameau R."/>
            <person name="Ray V."/>
            <person name="Raymond C."/>
            <person name="Retta R."/>
            <person name="Richardson S."/>
            <person name="Rise C."/>
            <person name="Rodriguez J."/>
            <person name="Rogers J."/>
            <person name="Rogov P."/>
            <person name="Rutman M."/>
            <person name="Schupbach R."/>
            <person name="Seaman C."/>
            <person name="Settipalli S."/>
            <person name="Sharpe T."/>
            <person name="Sheridan J."/>
            <person name="Sherpa N."/>
            <person name="Shi J."/>
            <person name="Smirnov S."/>
            <person name="Smith C."/>
            <person name="Sougnez C."/>
            <person name="Spencer B."/>
            <person name="Stalker J."/>
            <person name="Stange-thomann N."/>
            <person name="Stavropoulos S."/>
            <person name="Stetson K."/>
            <person name="Stone C."/>
            <person name="Stone S."/>
            <person name="Stubbs M."/>
            <person name="Talamas J."/>
            <person name="Tchuinga P."/>
            <person name="Tenzing P."/>
            <person name="Tesfaye S."/>
            <person name="Theodore J."/>
            <person name="Thoulutsang Y."/>
            <person name="Topham K."/>
            <person name="Towey S."/>
            <person name="Tsamla T."/>
            <person name="Tsomo N."/>
            <person name="Vallee D."/>
            <person name="Vassiliev H."/>
            <person name="Venkataraman V."/>
            <person name="Vinson J."/>
            <person name="Vo A."/>
            <person name="Wade C."/>
            <person name="Wang S."/>
            <person name="Wangchuk T."/>
            <person name="Wangdi T."/>
            <person name="Whittaker C."/>
            <person name="Wilkinson J."/>
            <person name="Wu Y."/>
            <person name="Wyman D."/>
            <person name="Yadav S."/>
            <person name="Yang S."/>
            <person name="Yang X."/>
            <person name="Yeager S."/>
            <person name="Yee E."/>
            <person name="Young G."/>
            <person name="Zainoun J."/>
            <person name="Zembeck L."/>
            <person name="Zimmer A."/>
            <person name="Zody M."/>
            <person name="Lander E."/>
        </authorList>
    </citation>
    <scope>NUCLEOTIDE SEQUENCE [LARGE SCALE GENOMIC DNA]</scope>
</reference>
<reference evidence="13" key="2">
    <citation type="submission" date="2025-08" db="UniProtKB">
        <authorList>
            <consortium name="Ensembl"/>
        </authorList>
    </citation>
    <scope>IDENTIFICATION</scope>
</reference>
<name>H2Y508_CIOSA</name>
<evidence type="ECO:0000256" key="9">
    <source>
        <dbReference type="ARBA" id="ARBA00049930"/>
    </source>
</evidence>
<evidence type="ECO:0000256" key="2">
    <source>
        <dbReference type="ARBA" id="ARBA00005928"/>
    </source>
</evidence>
<feature type="domain" description="Fatty acyl-CoA reductase C-terminal" evidence="11">
    <location>
        <begin position="210"/>
        <end position="302"/>
    </location>
</feature>
<keyword evidence="10" id="KW-1133">Transmembrane helix</keyword>
<dbReference type="GO" id="GO:0005778">
    <property type="term" value="C:peroxisomal membrane"/>
    <property type="evidence" value="ECO:0007669"/>
    <property type="project" value="UniProtKB-SubCell"/>
</dbReference>
<dbReference type="STRING" id="51511.ENSCSAVP00000000406"/>